<dbReference type="GO" id="GO:0140282">
    <property type="term" value="F:carbon-nitrogen ligase activity on lipid II"/>
    <property type="evidence" value="ECO:0007669"/>
    <property type="project" value="UniProtKB-UniRule"/>
</dbReference>
<keyword evidence="5" id="KW-1185">Reference proteome</keyword>
<dbReference type="GO" id="GO:0071555">
    <property type="term" value="P:cell wall organization"/>
    <property type="evidence" value="ECO:0007669"/>
    <property type="project" value="UniProtKB-KW"/>
</dbReference>
<dbReference type="GO" id="GO:0004359">
    <property type="term" value="F:glutaminase activity"/>
    <property type="evidence" value="ECO:0007669"/>
    <property type="project" value="UniProtKB-UniRule"/>
</dbReference>
<proteinExistence type="inferred from homology"/>
<dbReference type="Proteomes" id="UP000191661">
    <property type="component" value="Unassembled WGS sequence"/>
</dbReference>
<comment type="pathway">
    <text evidence="2">Cell wall biogenesis; peptidoglycan biosynthesis.</text>
</comment>
<dbReference type="Pfam" id="PF07685">
    <property type="entry name" value="GATase_3"/>
    <property type="match status" value="1"/>
</dbReference>
<keyword evidence="1 2" id="KW-0315">Glutamine amidotransferase</keyword>
<evidence type="ECO:0000313" key="5">
    <source>
        <dbReference type="Proteomes" id="UP000191661"/>
    </source>
</evidence>
<evidence type="ECO:0000313" key="4">
    <source>
        <dbReference type="EMBL" id="OQD58366.1"/>
    </source>
</evidence>
<dbReference type="GO" id="GO:0016740">
    <property type="term" value="F:transferase activity"/>
    <property type="evidence" value="ECO:0007669"/>
    <property type="project" value="UniProtKB-KW"/>
</dbReference>
<dbReference type="RefSeq" id="WP_080460710.1">
    <property type="nucleotide sequence ID" value="NZ_BBET01000041.1"/>
</dbReference>
<dbReference type="PANTHER" id="PTHR21343">
    <property type="entry name" value="DETHIOBIOTIN SYNTHETASE"/>
    <property type="match status" value="1"/>
</dbReference>
<dbReference type="EC" id="3.5.1.2" evidence="2"/>
<dbReference type="EMBL" id="JXMW01000017">
    <property type="protein sequence ID" value="OQD58366.1"/>
    <property type="molecule type" value="Genomic_DNA"/>
</dbReference>
<keyword evidence="2" id="KW-0378">Hydrolase</keyword>
<comment type="subunit">
    <text evidence="2">Forms a heterodimer with MurT.</text>
</comment>
<feature type="domain" description="CobB/CobQ-like glutamine amidotransferase" evidence="3">
    <location>
        <begin position="5"/>
        <end position="208"/>
    </location>
</feature>
<dbReference type="InterPro" id="IPR011698">
    <property type="entry name" value="GATase_3"/>
</dbReference>
<dbReference type="Gene3D" id="3.40.50.880">
    <property type="match status" value="1"/>
</dbReference>
<dbReference type="InterPro" id="IPR029062">
    <property type="entry name" value="Class_I_gatase-like"/>
</dbReference>
<evidence type="ECO:0000256" key="2">
    <source>
        <dbReference type="HAMAP-Rule" id="MF_02213"/>
    </source>
</evidence>
<feature type="binding site" evidence="2">
    <location>
        <position position="127"/>
    </location>
    <ligand>
        <name>substrate</name>
    </ligand>
</feature>
<feature type="active site" description="Nucleophile" evidence="2">
    <location>
        <position position="93"/>
    </location>
</feature>
<keyword evidence="2" id="KW-0961">Cell wall biogenesis/degradation</keyword>
<name>A0A1V6N1H9_METAZ</name>
<dbReference type="GO" id="GO:0009236">
    <property type="term" value="P:cobalamin biosynthetic process"/>
    <property type="evidence" value="ECO:0007669"/>
    <property type="project" value="InterPro"/>
</dbReference>
<comment type="caution">
    <text evidence="4">The sequence shown here is derived from an EMBL/GenBank/DDBJ whole genome shotgun (WGS) entry which is preliminary data.</text>
</comment>
<gene>
    <name evidence="2" type="primary">gatD</name>
    <name evidence="4" type="ORF">MBBAR_17c00060</name>
</gene>
<keyword evidence="2" id="KW-0573">Peptidoglycan synthesis</keyword>
<protein>
    <recommendedName>
        <fullName evidence="2">Lipid II isoglutaminyl synthase (glutamine-hydrolyzing) subunit GatD</fullName>
        <ecNumber evidence="2">6.3.5.13</ecNumber>
    </recommendedName>
    <alternativeName>
        <fullName evidence="2">Lipid II isoglutaminyl synthase glutaminase subunit</fullName>
        <ecNumber evidence="2">3.5.1.2</ecNumber>
    </alternativeName>
</protein>
<accession>A0A1V6N1H9</accession>
<dbReference type="InterPro" id="IPR033949">
    <property type="entry name" value="CobQ_GATase1"/>
</dbReference>
<dbReference type="AlphaFoldDB" id="A0A1V6N1H9"/>
<comment type="catalytic activity">
    <reaction evidence="2">
        <text>L-glutamine + H2O = L-glutamate + NH4(+)</text>
        <dbReference type="Rhea" id="RHEA:15889"/>
        <dbReference type="ChEBI" id="CHEBI:15377"/>
        <dbReference type="ChEBI" id="CHEBI:28938"/>
        <dbReference type="ChEBI" id="CHEBI:29985"/>
        <dbReference type="ChEBI" id="CHEBI:58359"/>
        <dbReference type="EC" id="3.5.1.2"/>
    </reaction>
</comment>
<evidence type="ECO:0000259" key="3">
    <source>
        <dbReference type="Pfam" id="PF07685"/>
    </source>
</evidence>
<dbReference type="InterPro" id="IPR043702">
    <property type="entry name" value="Lipid_II_synth_GatD"/>
</dbReference>
<feature type="active site" evidence="2">
    <location>
        <position position="201"/>
    </location>
</feature>
<keyword evidence="4" id="KW-0808">Transferase</keyword>
<dbReference type="UniPathway" id="UPA00219"/>
<keyword evidence="2" id="KW-0133">Cell shape</keyword>
<dbReference type="EC" id="6.3.5.13" evidence="2"/>
<dbReference type="PROSITE" id="PS51274">
    <property type="entry name" value="GATASE_COBBQ"/>
    <property type="match status" value="1"/>
</dbReference>
<dbReference type="OrthoDB" id="67837at2157"/>
<dbReference type="HAMAP" id="MF_02213">
    <property type="entry name" value="Lipid_II_synth_GatD"/>
    <property type="match status" value="1"/>
</dbReference>
<evidence type="ECO:0000256" key="1">
    <source>
        <dbReference type="ARBA" id="ARBA00022962"/>
    </source>
</evidence>
<dbReference type="GO" id="GO:0008360">
    <property type="term" value="P:regulation of cell shape"/>
    <property type="evidence" value="ECO:0007669"/>
    <property type="project" value="UniProtKB-KW"/>
</dbReference>
<dbReference type="PANTHER" id="PTHR21343:SF9">
    <property type="entry name" value="LIPID II ISOGLUTAMINYL SYNTHASE (GLUTAMINE-HYDROLYZING) SUBUNIT GATD"/>
    <property type="match status" value="1"/>
</dbReference>
<comment type="function">
    <text evidence="2">The lipid II isoglutaminyl synthase complex catalyzes the formation of alpha-D-isoglutamine in the cell wall lipid II stem peptide. The GatD subunit catalyzes the hydrolysis of glutamine to glutamate and ammonia. The resulting ammonia molecule is channeled to the active site of MurT.</text>
</comment>
<sequence>MKLEVVNMYPDILNIYGDIGNLICIKNRCEWRGIDINIKNFTIDKETNLEDSDMILIGGGSDKGQDIISDHILNQRNSLESFIEAEKPILAICGSYQIFGNYYLNPYNEKIPCLEIFEMETISKKERLTGDILISNNLKSDSLFKSKQSYDLTDIIGFENHGGRTYHNYDPLGNVKVGFGNNGEDGEEGMIYKNFIGSYLHGPILPKNPHIADYMIFNALKNKYDIDYLNENILNLKDIDDNIEINAHNIMKNRILKT</sequence>
<reference evidence="4 5" key="1">
    <citation type="submission" date="2014-12" db="EMBL/GenBank/DDBJ databases">
        <title>Genome sequence of Methanobrevibacter arboriphilicus DH1, DSM1125.</title>
        <authorList>
            <person name="Poehlein A."/>
            <person name="Thauer R.K."/>
            <person name="Seedorf H."/>
            <person name="Daniel R."/>
        </authorList>
    </citation>
    <scope>NUCLEOTIDE SEQUENCE [LARGE SCALE GENOMIC DNA]</scope>
    <source>
        <strain evidence="4 5">DH1</strain>
    </source>
</reference>
<dbReference type="SUPFAM" id="SSF52317">
    <property type="entry name" value="Class I glutamine amidotransferase-like"/>
    <property type="match status" value="1"/>
</dbReference>
<dbReference type="CDD" id="cd01750">
    <property type="entry name" value="GATase1_CobQ"/>
    <property type="match status" value="1"/>
</dbReference>
<comment type="catalytic activity">
    <reaction evidence="2">
        <text>beta-D-GlcNAc-(1-&gt;4)-Mur2Ac(oyl-L-Ala-gamma-D-Glu-L-Lys-D-Ala-D-Ala)-di-trans,octa-cis-undecaprenyl diphosphate + L-glutamine + ATP + H2O = beta-D-GlcNAc-(1-&gt;4)-Mur2Ac(oyl-L-Ala-D-isoglutaminyl-L-Lys-D-Ala-D-Ala)-di-trans,octa-cis-undecaprenyl diphosphate + L-glutamate + ADP + phosphate + H(+)</text>
        <dbReference type="Rhea" id="RHEA:57928"/>
        <dbReference type="ChEBI" id="CHEBI:15377"/>
        <dbReference type="ChEBI" id="CHEBI:15378"/>
        <dbReference type="ChEBI" id="CHEBI:29985"/>
        <dbReference type="ChEBI" id="CHEBI:30616"/>
        <dbReference type="ChEBI" id="CHEBI:43474"/>
        <dbReference type="ChEBI" id="CHEBI:58359"/>
        <dbReference type="ChEBI" id="CHEBI:60033"/>
        <dbReference type="ChEBI" id="CHEBI:62233"/>
        <dbReference type="ChEBI" id="CHEBI:456216"/>
        <dbReference type="EC" id="6.3.5.13"/>
    </reaction>
</comment>
<comment type="similarity">
    <text evidence="2">Belongs to the CobB/CobQ family. GatD subfamily.</text>
</comment>
<organism evidence="4 5">
    <name type="scientific">Methanobrevibacter arboriphilus JCM 13429 = DSM 1125</name>
    <dbReference type="NCBI Taxonomy" id="1300164"/>
    <lineage>
        <taxon>Archaea</taxon>
        <taxon>Methanobacteriati</taxon>
        <taxon>Methanobacteriota</taxon>
        <taxon>Methanomada group</taxon>
        <taxon>Methanobacteria</taxon>
        <taxon>Methanobacteriales</taxon>
        <taxon>Methanobacteriaceae</taxon>
        <taxon>Methanobrevibacter</taxon>
    </lineage>
</organism>
<keyword evidence="2" id="KW-0436">Ligase</keyword>